<keyword evidence="1" id="KW-0472">Membrane</keyword>
<dbReference type="PANTHER" id="PTHR11161:SF0">
    <property type="entry name" value="O-ACYLTRANSFERASE LIKE PROTEIN"/>
    <property type="match status" value="1"/>
</dbReference>
<gene>
    <name evidence="5" type="primary">LOC115883301</name>
</gene>
<organism evidence="4 5">
    <name type="scientific">Sitophilus oryzae</name>
    <name type="common">Rice weevil</name>
    <name type="synonym">Curculio oryzae</name>
    <dbReference type="NCBI Taxonomy" id="7048"/>
    <lineage>
        <taxon>Eukaryota</taxon>
        <taxon>Metazoa</taxon>
        <taxon>Ecdysozoa</taxon>
        <taxon>Arthropoda</taxon>
        <taxon>Hexapoda</taxon>
        <taxon>Insecta</taxon>
        <taxon>Pterygota</taxon>
        <taxon>Neoptera</taxon>
        <taxon>Endopterygota</taxon>
        <taxon>Coleoptera</taxon>
        <taxon>Polyphaga</taxon>
        <taxon>Cucujiformia</taxon>
        <taxon>Curculionidae</taxon>
        <taxon>Dryophthorinae</taxon>
        <taxon>Sitophilus</taxon>
    </lineage>
</organism>
<evidence type="ECO:0000313" key="4">
    <source>
        <dbReference type="Proteomes" id="UP000504635"/>
    </source>
</evidence>
<dbReference type="OrthoDB" id="118951at2759"/>
<feature type="chain" id="PRO_5026826225" evidence="2">
    <location>
        <begin position="19"/>
        <end position="671"/>
    </location>
</feature>
<evidence type="ECO:0000256" key="2">
    <source>
        <dbReference type="SAM" id="SignalP"/>
    </source>
</evidence>
<dbReference type="Proteomes" id="UP000504635">
    <property type="component" value="Unplaced"/>
</dbReference>
<feature type="transmembrane region" description="Helical" evidence="1">
    <location>
        <begin position="595"/>
        <end position="614"/>
    </location>
</feature>
<keyword evidence="2" id="KW-0732">Signal</keyword>
<dbReference type="PANTHER" id="PTHR11161">
    <property type="entry name" value="O-ACYLTRANSFERASE"/>
    <property type="match status" value="1"/>
</dbReference>
<protein>
    <submittedName>
        <fullName evidence="5">Nose resistant to fluoxetine protein 6-like isoform X2</fullName>
    </submittedName>
</protein>
<keyword evidence="1" id="KW-1133">Transmembrane helix</keyword>
<feature type="transmembrane region" description="Helical" evidence="1">
    <location>
        <begin position="626"/>
        <end position="647"/>
    </location>
</feature>
<evidence type="ECO:0000256" key="1">
    <source>
        <dbReference type="SAM" id="Phobius"/>
    </source>
</evidence>
<feature type="transmembrane region" description="Helical" evidence="1">
    <location>
        <begin position="347"/>
        <end position="368"/>
    </location>
</feature>
<evidence type="ECO:0000313" key="5">
    <source>
        <dbReference type="RefSeq" id="XP_030757503.1"/>
    </source>
</evidence>
<accession>A0A6J2Y163</accession>
<reference evidence="5" key="1">
    <citation type="submission" date="2025-08" db="UniProtKB">
        <authorList>
            <consortium name="RefSeq"/>
        </authorList>
    </citation>
    <scope>IDENTIFICATION</scope>
    <source>
        <tissue evidence="5">Gonads</tissue>
    </source>
</reference>
<feature type="transmembrane region" description="Helical" evidence="1">
    <location>
        <begin position="560"/>
        <end position="583"/>
    </location>
</feature>
<dbReference type="GeneID" id="115883301"/>
<feature type="transmembrane region" description="Helical" evidence="1">
    <location>
        <begin position="516"/>
        <end position="537"/>
    </location>
</feature>
<feature type="transmembrane region" description="Helical" evidence="1">
    <location>
        <begin position="265"/>
        <end position="284"/>
    </location>
</feature>
<proteinExistence type="predicted"/>
<keyword evidence="4" id="KW-1185">Reference proteome</keyword>
<sequence>MLLLSLVLSFLLMYQGNCIFLEKYTSDPANFVKSVLNKVNRSEISLESECLSQLGQFVDNLQKFDDGLWALRMIDATAKWPAGIAKINWAWLGSFDECLEIESKAKDVRGSYCLISISLEKLTTMTLRGVERQRLIADHKRKGREFSNTSVVSFLPSFGICVPNKCTSDIESIIDAFDDFTSMPFDVMCQTKDDNVEIDIGAIITIGFFGAFIALMLLSTAYDTYYQFQKQVKPHPILASFSVYSNGKSLFHIAKKTELSCLNGIRFLSMMWVVQGHVASMAIVSPLDNLYDIFEYLQQTRSLFYVSGTLSVDSFFFLSGFLLVYVFMKSMKAGTKFNIIYFYVHRYLRLTIPFIPVILVFTFLAKYFGSGPLYPQIDASLGNVCRKNWWKSILYIQNFFGEYVACNEQTWYLNVDWQLYLVSPIILLLLYKIPLIGVPLIGIISLASMIGNYIITTHYQLPALLSNFRNFEDYFLKFYVQPYTRAPPYLIGTLVGYYVAQIKIYKTVDFRKTPRIVIYGLWVTILAVMPICVFAGMEQLNNADYNAVANSLHNALVKPTWALCLGWIVIACANGYGGIIDGFLSLPIFQVLSKFTYAIYLLHYGLANIIMANAKGPIHFSEFNLLYSFWSLFMLSFGLSVFWVLAFESPIVILDKYLSGRGRSKSHVKYQ</sequence>
<dbReference type="GO" id="GO:0016747">
    <property type="term" value="F:acyltransferase activity, transferring groups other than amino-acyl groups"/>
    <property type="evidence" value="ECO:0007669"/>
    <property type="project" value="InterPro"/>
</dbReference>
<feature type="domain" description="Nose resistant-to-fluoxetine protein N-terminal" evidence="3">
    <location>
        <begin position="47"/>
        <end position="191"/>
    </location>
</feature>
<name>A0A6J2Y163_SITOR</name>
<evidence type="ECO:0000259" key="3">
    <source>
        <dbReference type="SMART" id="SM00703"/>
    </source>
</evidence>
<dbReference type="AlphaFoldDB" id="A0A6J2Y163"/>
<dbReference type="Pfam" id="PF20146">
    <property type="entry name" value="NRF"/>
    <property type="match status" value="1"/>
</dbReference>
<dbReference type="InterPro" id="IPR052728">
    <property type="entry name" value="O2_lipid_transport_reg"/>
</dbReference>
<dbReference type="SMART" id="SM00703">
    <property type="entry name" value="NRF"/>
    <property type="match status" value="1"/>
</dbReference>
<feature type="signal peptide" evidence="2">
    <location>
        <begin position="1"/>
        <end position="18"/>
    </location>
</feature>
<feature type="transmembrane region" description="Helical" evidence="1">
    <location>
        <begin position="200"/>
        <end position="222"/>
    </location>
</feature>
<keyword evidence="1" id="KW-0812">Transmembrane</keyword>
<dbReference type="InterPro" id="IPR002656">
    <property type="entry name" value="Acyl_transf_3_dom"/>
</dbReference>
<dbReference type="RefSeq" id="XP_030757503.1">
    <property type="nucleotide sequence ID" value="XM_030901643.1"/>
</dbReference>
<dbReference type="Pfam" id="PF01757">
    <property type="entry name" value="Acyl_transf_3"/>
    <property type="match status" value="1"/>
</dbReference>
<feature type="transmembrane region" description="Helical" evidence="1">
    <location>
        <begin position="304"/>
        <end position="327"/>
    </location>
</feature>
<dbReference type="InterPro" id="IPR006621">
    <property type="entry name" value="Nose-resist-to-fluoxetine_N"/>
</dbReference>